<dbReference type="AlphaFoldDB" id="K8P6M1"/>
<comment type="caution">
    <text evidence="2">The sequence shown here is derived from an EMBL/GenBank/DDBJ whole genome shotgun (WGS) entry which is preliminary data.</text>
</comment>
<dbReference type="InterPro" id="IPR016040">
    <property type="entry name" value="NAD(P)-bd_dom"/>
</dbReference>
<dbReference type="SUPFAM" id="SSF51735">
    <property type="entry name" value="NAD(P)-binding Rossmann-fold domains"/>
    <property type="match status" value="1"/>
</dbReference>
<accession>K8P6M1</accession>
<sequence>MPLNREFWRSKRVLLTGHTGFKGAWLSRWLAQLGAEVVGLSLPPPTSPSLHEILSTPLAAEYIVDLGDPVTTRRAVHNARADIVLHLAAQSLVPASYEDPTGTFRTNAMGTIHLLDALQAWKGSQAIIVVTTDKVYANDESGVAFTETDRLGGDDPYSASKTAAEIIVHAWKRSFMLDGPPLATARAGNVIGGGDWAAHRLIPDIIRAARSGHRLQIRRPDATRPWQHVLDPLHGYLLYAQELASGKSLPSSLNFAPDDTTQLRVREIADSLTRIFGIPGWEHVPVPETKEKNALALDASLAHMTLGWKPTFNGSDAIASTIEWYKAWALDEDVRTLTDRQIASFEDKL</sequence>
<dbReference type="Pfam" id="PF16363">
    <property type="entry name" value="GDP_Man_Dehyd"/>
    <property type="match status" value="1"/>
</dbReference>
<reference evidence="2 3" key="1">
    <citation type="submission" date="2012-04" db="EMBL/GenBank/DDBJ databases">
        <title>The Genome Sequence of Afipia broomeae ATCC 49717.</title>
        <authorList>
            <consortium name="The Broad Institute Genome Sequencing Platform"/>
            <person name="Earl A."/>
            <person name="Ward D."/>
            <person name="Feldgarden M."/>
            <person name="Gevers D."/>
            <person name="Huys G."/>
            <person name="Walker B."/>
            <person name="Young S.K."/>
            <person name="Zeng Q."/>
            <person name="Gargeya S."/>
            <person name="Fitzgerald M."/>
            <person name="Haas B."/>
            <person name="Abouelleil A."/>
            <person name="Alvarado L."/>
            <person name="Arachchi H.M."/>
            <person name="Berlin A."/>
            <person name="Chapman S.B."/>
            <person name="Goldberg J."/>
            <person name="Griggs A."/>
            <person name="Gujja S."/>
            <person name="Hansen M."/>
            <person name="Howarth C."/>
            <person name="Imamovic A."/>
            <person name="Larimer J."/>
            <person name="McCowen C."/>
            <person name="Montmayeur A."/>
            <person name="Murphy C."/>
            <person name="Neiman D."/>
            <person name="Pearson M."/>
            <person name="Priest M."/>
            <person name="Roberts A."/>
            <person name="Saif S."/>
            <person name="Shea T."/>
            <person name="Sisk P."/>
            <person name="Sykes S."/>
            <person name="Wortman J."/>
            <person name="Nusbaum C."/>
            <person name="Birren B."/>
        </authorList>
    </citation>
    <scope>NUCLEOTIDE SEQUENCE [LARGE SCALE GENOMIC DNA]</scope>
    <source>
        <strain evidence="2 3">ATCC 49717</strain>
    </source>
</reference>
<evidence type="ECO:0000313" key="2">
    <source>
        <dbReference type="EMBL" id="EKS36394.1"/>
    </source>
</evidence>
<dbReference type="Gene3D" id="3.90.25.10">
    <property type="entry name" value="UDP-galactose 4-epimerase, domain 1"/>
    <property type="match status" value="1"/>
</dbReference>
<feature type="domain" description="NAD(P)-binding" evidence="1">
    <location>
        <begin position="14"/>
        <end position="318"/>
    </location>
</feature>
<dbReference type="InterPro" id="IPR013445">
    <property type="entry name" value="CDP_4_6_deHydtase"/>
</dbReference>
<name>K8P6M1_9BRAD</name>
<evidence type="ECO:0000313" key="3">
    <source>
        <dbReference type="Proteomes" id="UP000001096"/>
    </source>
</evidence>
<dbReference type="Gene3D" id="3.40.50.720">
    <property type="entry name" value="NAD(P)-binding Rossmann-like Domain"/>
    <property type="match status" value="1"/>
</dbReference>
<proteinExistence type="predicted"/>
<dbReference type="PATRIC" id="fig|883078.3.peg.2904"/>
<organism evidence="2 3">
    <name type="scientific">Afipia broomeae ATCC 49717</name>
    <dbReference type="NCBI Taxonomy" id="883078"/>
    <lineage>
        <taxon>Bacteria</taxon>
        <taxon>Pseudomonadati</taxon>
        <taxon>Pseudomonadota</taxon>
        <taxon>Alphaproteobacteria</taxon>
        <taxon>Hyphomicrobiales</taxon>
        <taxon>Nitrobacteraceae</taxon>
        <taxon>Afipia</taxon>
    </lineage>
</organism>
<gene>
    <name evidence="2" type="ORF">HMPREF9695_02812</name>
</gene>
<dbReference type="PANTHER" id="PTHR43000">
    <property type="entry name" value="DTDP-D-GLUCOSE 4,6-DEHYDRATASE-RELATED"/>
    <property type="match status" value="1"/>
</dbReference>
<dbReference type="eggNOG" id="COG0451">
    <property type="taxonomic scope" value="Bacteria"/>
</dbReference>
<dbReference type="RefSeq" id="WP_006021515.1">
    <property type="nucleotide sequence ID" value="NZ_KB375283.1"/>
</dbReference>
<dbReference type="HOGENOM" id="CLU_007383_1_7_5"/>
<dbReference type="Proteomes" id="UP000001096">
    <property type="component" value="Unassembled WGS sequence"/>
</dbReference>
<evidence type="ECO:0000259" key="1">
    <source>
        <dbReference type="Pfam" id="PF16363"/>
    </source>
</evidence>
<dbReference type="NCBIfam" id="TIGR02622">
    <property type="entry name" value="CDP_4_6_dhtase"/>
    <property type="match status" value="1"/>
</dbReference>
<dbReference type="EMBL" id="AGWX01000004">
    <property type="protein sequence ID" value="EKS36394.1"/>
    <property type="molecule type" value="Genomic_DNA"/>
</dbReference>
<protein>
    <submittedName>
        <fullName evidence="2">CDP-glucose 4,6-dehydratase</fullName>
    </submittedName>
</protein>
<keyword evidence="3" id="KW-1185">Reference proteome</keyword>
<dbReference type="InterPro" id="IPR036291">
    <property type="entry name" value="NAD(P)-bd_dom_sf"/>
</dbReference>